<dbReference type="Proteomes" id="UP000646827">
    <property type="component" value="Unassembled WGS sequence"/>
</dbReference>
<dbReference type="EMBL" id="JAEPRB010000255">
    <property type="protein sequence ID" value="KAG2218052.1"/>
    <property type="molecule type" value="Genomic_DNA"/>
</dbReference>
<dbReference type="InterPro" id="IPR001810">
    <property type="entry name" value="F-box_dom"/>
</dbReference>
<dbReference type="SUPFAM" id="SSF81383">
    <property type="entry name" value="F-box domain"/>
    <property type="match status" value="1"/>
</dbReference>
<accession>A0A8H7RXJ9</accession>
<evidence type="ECO:0000259" key="1">
    <source>
        <dbReference type="PROSITE" id="PS50181"/>
    </source>
</evidence>
<dbReference type="Gene3D" id="1.20.1280.50">
    <property type="match status" value="1"/>
</dbReference>
<name>A0A8H7RXJ9_9FUNG</name>
<dbReference type="PROSITE" id="PS50181">
    <property type="entry name" value="FBOX"/>
    <property type="match status" value="1"/>
</dbReference>
<reference evidence="2 3" key="1">
    <citation type="submission" date="2020-12" db="EMBL/GenBank/DDBJ databases">
        <title>Metabolic potential, ecology and presence of endohyphal bacteria is reflected in genomic diversity of Mucoromycotina.</title>
        <authorList>
            <person name="Muszewska A."/>
            <person name="Okrasinska A."/>
            <person name="Steczkiewicz K."/>
            <person name="Drgas O."/>
            <person name="Orlowska M."/>
            <person name="Perlinska-Lenart U."/>
            <person name="Aleksandrzak-Piekarczyk T."/>
            <person name="Szatraj K."/>
            <person name="Zielenkiewicz U."/>
            <person name="Pilsyk S."/>
            <person name="Malc E."/>
            <person name="Mieczkowski P."/>
            <person name="Kruszewska J.S."/>
            <person name="Biernat P."/>
            <person name="Pawlowska J."/>
        </authorList>
    </citation>
    <scope>NUCLEOTIDE SEQUENCE [LARGE SCALE GENOMIC DNA]</scope>
    <source>
        <strain evidence="2 3">CBS 142.35</strain>
    </source>
</reference>
<dbReference type="Pfam" id="PF00646">
    <property type="entry name" value="F-box"/>
    <property type="match status" value="1"/>
</dbReference>
<keyword evidence="3" id="KW-1185">Reference proteome</keyword>
<protein>
    <recommendedName>
        <fullName evidence="1">F-box domain-containing protein</fullName>
    </recommendedName>
</protein>
<feature type="domain" description="F-box" evidence="1">
    <location>
        <begin position="1"/>
        <end position="42"/>
    </location>
</feature>
<gene>
    <name evidence="2" type="ORF">INT45_011933</name>
</gene>
<proteinExistence type="predicted"/>
<dbReference type="OrthoDB" id="2217005at2759"/>
<evidence type="ECO:0000313" key="3">
    <source>
        <dbReference type="Proteomes" id="UP000646827"/>
    </source>
</evidence>
<dbReference type="AlphaFoldDB" id="A0A8H7RXJ9"/>
<dbReference type="InterPro" id="IPR036047">
    <property type="entry name" value="F-box-like_dom_sf"/>
</dbReference>
<sequence length="401" mass="47407">MKLPFEIIEHILSFVDYLELYRYREISHTWQQLVEQRIFDNAKHNPLILCHDGDQELELLAHSFDIIHKVIEFRPRNKDSLLVTKNDTFPPSIFATRMVKLFFEPWKTVVMPGGLPAKYYYNSNANKDKNGDDINIEPSSIPEHYNPAFEQQHMLPASSGIHATEYEPHIIAKQGIMMSFSYVHRPDIRKQRRELERQIIADNGNYVFLPMDQRGYPASVTATTPWLPRQCGIQVHWIKASLAWVISGFHPYVTVPPLYPEQYNRLQKILGDKHRIFRYDMYSEPVTKYILQQQEEDNNINRKKKIDDDHTLPKHLLNYLRAYMEDDNPSVESRISQVERILEQENIDPRLLWKYGFVRYGIVTNFAPSNSRDAIVSRILEAEKCLQKEKQRIIEQYKNYV</sequence>
<evidence type="ECO:0000313" key="2">
    <source>
        <dbReference type="EMBL" id="KAG2218052.1"/>
    </source>
</evidence>
<comment type="caution">
    <text evidence="2">The sequence shown here is derived from an EMBL/GenBank/DDBJ whole genome shotgun (WGS) entry which is preliminary data.</text>
</comment>
<organism evidence="2 3">
    <name type="scientific">Circinella minor</name>
    <dbReference type="NCBI Taxonomy" id="1195481"/>
    <lineage>
        <taxon>Eukaryota</taxon>
        <taxon>Fungi</taxon>
        <taxon>Fungi incertae sedis</taxon>
        <taxon>Mucoromycota</taxon>
        <taxon>Mucoromycotina</taxon>
        <taxon>Mucoromycetes</taxon>
        <taxon>Mucorales</taxon>
        <taxon>Lichtheimiaceae</taxon>
        <taxon>Circinella</taxon>
    </lineage>
</organism>